<dbReference type="HOGENOM" id="CLU_796220_0_0_9"/>
<evidence type="ECO:0000313" key="2">
    <source>
        <dbReference type="EMBL" id="CBH22639.1"/>
    </source>
</evidence>
<feature type="region of interest" description="Disordered" evidence="1">
    <location>
        <begin position="33"/>
        <end position="93"/>
    </location>
</feature>
<accession>E3PVT6</accession>
<sequence length="348" mass="38457">MNHKITERIEPMKIFKNLIPMMLVISLALSGCGGATDSTETEENKETQAETPQETAGSTDVTEGQEEEEPPEESVSAVEEGSEDEAMDSNEMVENSVIVESIRLDEWGLLETIVKNNSSENVKIKETNIKMTTLSGDVILPLDDRLAQTIEIPANSVRMIETLFGEVNTGIVTEILVYDIDNREVAKLEFDTSIDEYLAERSSAEDDVVEDSSSNYESISVDAPSNGILSDIVDQAENLVDQNNEYVVGIKASEIHEYESITYGEAFEYFFGSPAWIYFEGVNGEKVVEFSGYCTVEGVEVKANLQFLISSDGNYFEVGALNFNGVPQSQLLTGMLINQAFEEYKSSN</sequence>
<dbReference type="Proteomes" id="UP000007041">
    <property type="component" value="Chromosome"/>
</dbReference>
<dbReference type="RefSeq" id="WP_013362730.1">
    <property type="nucleotide sequence ID" value="NC_014614.1"/>
</dbReference>
<evidence type="ECO:0000313" key="3">
    <source>
        <dbReference type="Proteomes" id="UP000007041"/>
    </source>
</evidence>
<dbReference type="AlphaFoldDB" id="E3PVT6"/>
<dbReference type="eggNOG" id="ENOG5033CTQ">
    <property type="taxonomic scope" value="Bacteria"/>
</dbReference>
<dbReference type="STRING" id="1511.CLOST_2524"/>
<feature type="compositionally biased region" description="Acidic residues" evidence="1">
    <location>
        <begin position="63"/>
        <end position="72"/>
    </location>
</feature>
<name>E3PVT6_ACESD</name>
<keyword evidence="3" id="KW-1185">Reference proteome</keyword>
<dbReference type="BioCyc" id="CSTI499177:GJE9-2617-MONOMER"/>
<organism evidence="2 3">
    <name type="scientific">Acetoanaerobium sticklandii (strain ATCC 12662 / DSM 519 / JCM 1433 / CCUG 9281 / NCIMB 10654 / HF)</name>
    <name type="common">Clostridium sticklandii</name>
    <dbReference type="NCBI Taxonomy" id="499177"/>
    <lineage>
        <taxon>Bacteria</taxon>
        <taxon>Bacillati</taxon>
        <taxon>Bacillota</taxon>
        <taxon>Clostridia</taxon>
        <taxon>Peptostreptococcales</taxon>
        <taxon>Filifactoraceae</taxon>
        <taxon>Acetoanaerobium</taxon>
    </lineage>
</organism>
<dbReference type="EMBL" id="FP565809">
    <property type="protein sequence ID" value="CBH22639.1"/>
    <property type="molecule type" value="Genomic_DNA"/>
</dbReference>
<dbReference type="KEGG" id="cst:CLOST_2524"/>
<proteinExistence type="predicted"/>
<dbReference type="GeneID" id="35557421"/>
<evidence type="ECO:0000256" key="1">
    <source>
        <dbReference type="SAM" id="MobiDB-lite"/>
    </source>
</evidence>
<protein>
    <submittedName>
        <fullName evidence="2">Uncharacterized protein</fullName>
    </submittedName>
</protein>
<gene>
    <name evidence="2" type="ordered locus">CLOST_2524</name>
</gene>
<reference evidence="3" key="1">
    <citation type="journal article" date="2010" name="BMC Genomics">
        <title>Clostridium sticklandii, a specialist in amino acid degradation:revisiting its metabolism through its genome sequence.</title>
        <authorList>
            <person name="Fonknechten N."/>
            <person name="Chaussonnerie S."/>
            <person name="Tricot S."/>
            <person name="Lajus A."/>
            <person name="Andreesen J.R."/>
            <person name="Perchat N."/>
            <person name="Pelletier E."/>
            <person name="Gouyvenoux M."/>
            <person name="Barbe V."/>
            <person name="Salanoubat M."/>
            <person name="Le Paslier D."/>
            <person name="Weissenbach J."/>
            <person name="Cohen G.N."/>
            <person name="Kreimeyer A."/>
        </authorList>
    </citation>
    <scope>NUCLEOTIDE SEQUENCE [LARGE SCALE GENOMIC DNA]</scope>
    <source>
        <strain evidence="3">ATCC 12662 / DSM 519 / JCM 1433 / CCUG 9281 / NCIMB 10654 / HF</strain>
    </source>
</reference>
<dbReference type="PROSITE" id="PS51257">
    <property type="entry name" value="PROKAR_LIPOPROTEIN"/>
    <property type="match status" value="1"/>
</dbReference>